<dbReference type="OrthoDB" id="5739292at2"/>
<dbReference type="AlphaFoldDB" id="A0A2V1GSS4"/>
<evidence type="ECO:0000313" key="3">
    <source>
        <dbReference type="Proteomes" id="UP000244906"/>
    </source>
</evidence>
<reference evidence="2 3" key="1">
    <citation type="submission" date="2018-04" db="EMBL/GenBank/DDBJ databases">
        <title>Thalassorhabdus spongiae gen. nov., sp. nov., isolated from a marine sponge in South-West Iceland.</title>
        <authorList>
            <person name="Knobloch S."/>
            <person name="Daussin A."/>
            <person name="Johannsson R."/>
            <person name="Marteinsson V.T."/>
        </authorList>
    </citation>
    <scope>NUCLEOTIDE SEQUENCE [LARGE SCALE GENOMIC DNA]</scope>
    <source>
        <strain evidence="2 3">Hp12</strain>
    </source>
</reference>
<name>A0A2V1GSS4_9GAMM</name>
<accession>A0A2V1GSS4</accession>
<protein>
    <submittedName>
        <fullName evidence="2">Uncharacterized protein</fullName>
    </submittedName>
</protein>
<dbReference type="RefSeq" id="WP_116688610.1">
    <property type="nucleotide sequence ID" value="NZ_CAWNYD010000010.1"/>
</dbReference>
<comment type="similarity">
    <text evidence="1">Belongs to the UPF0231 family.</text>
</comment>
<proteinExistence type="inferred from homology"/>
<dbReference type="InterPro" id="IPR008249">
    <property type="entry name" value="UPF0231"/>
</dbReference>
<dbReference type="PIRSF" id="PIRSF006287">
    <property type="entry name" value="UCP006287"/>
    <property type="match status" value="1"/>
</dbReference>
<gene>
    <name evidence="2" type="ORF">DC094_18530</name>
</gene>
<dbReference type="Pfam" id="PF06062">
    <property type="entry name" value="UPF0231"/>
    <property type="match status" value="1"/>
</dbReference>
<dbReference type="EMBL" id="QDDL01000010">
    <property type="protein sequence ID" value="PVZ65475.1"/>
    <property type="molecule type" value="Genomic_DNA"/>
</dbReference>
<organism evidence="2 3">
    <name type="scientific">Pelagibaculum spongiae</name>
    <dbReference type="NCBI Taxonomy" id="2080658"/>
    <lineage>
        <taxon>Bacteria</taxon>
        <taxon>Pseudomonadati</taxon>
        <taxon>Pseudomonadota</taxon>
        <taxon>Gammaproteobacteria</taxon>
        <taxon>Oceanospirillales</taxon>
        <taxon>Pelagibaculum</taxon>
    </lineage>
</organism>
<evidence type="ECO:0000256" key="1">
    <source>
        <dbReference type="ARBA" id="ARBA00005367"/>
    </source>
</evidence>
<evidence type="ECO:0000313" key="2">
    <source>
        <dbReference type="EMBL" id="PVZ65475.1"/>
    </source>
</evidence>
<dbReference type="Proteomes" id="UP000244906">
    <property type="component" value="Unassembled WGS sequence"/>
</dbReference>
<comment type="caution">
    <text evidence="2">The sequence shown here is derived from an EMBL/GenBank/DDBJ whole genome shotgun (WGS) entry which is preliminary data.</text>
</comment>
<sequence length="132" mass="14930">MDYRFQTSITGQPEARFSMGHEVLGHWLNDELATDLDLLQRLLVSIAQHRNHPAWSYQLTGREYHLQLSGTDAEISAGNGFCEEAIPEDLELYDMEAFASCGLEDFEAVLVDWKAFVEEQISRGGIRLPEAV</sequence>
<keyword evidence="3" id="KW-1185">Reference proteome</keyword>